<reference evidence="9" key="1">
    <citation type="submission" date="2021-03" db="EMBL/GenBank/DDBJ databases">
        <authorList>
            <person name="Li Z."/>
            <person name="Yang C."/>
        </authorList>
    </citation>
    <scope>NUCLEOTIDE SEQUENCE</scope>
    <source>
        <strain evidence="9">Dzin_1.0</strain>
        <tissue evidence="9">Leaf</tissue>
    </source>
</reference>
<feature type="short sequence motif" description="DGA/G" evidence="6">
    <location>
        <begin position="231"/>
        <end position="233"/>
    </location>
</feature>
<dbReference type="InterPro" id="IPR002641">
    <property type="entry name" value="PNPLA_dom"/>
</dbReference>
<dbReference type="EC" id="3.1.1.-" evidence="7"/>
<feature type="domain" description="PNPLA" evidence="8">
    <location>
        <begin position="46"/>
        <end position="244"/>
    </location>
</feature>
<dbReference type="Gene3D" id="3.40.1090.10">
    <property type="entry name" value="Cytosolic phospholipase A2 catalytic domain"/>
    <property type="match status" value="1"/>
</dbReference>
<dbReference type="PANTHER" id="PTHR32241">
    <property type="entry name" value="PATATIN-LIKE PROTEIN 6"/>
    <property type="match status" value="1"/>
</dbReference>
<keyword evidence="4 7" id="KW-0443">Lipid metabolism</keyword>
<evidence type="ECO:0000256" key="7">
    <source>
        <dbReference type="RuleBase" id="RU361262"/>
    </source>
</evidence>
<dbReference type="PANTHER" id="PTHR32241:SF13">
    <property type="entry name" value="INACTIVE PATATIN-LIKE PROTEIN 9-RELATED"/>
    <property type="match status" value="1"/>
</dbReference>
<dbReference type="AlphaFoldDB" id="A0A9D5HIC3"/>
<dbReference type="Proteomes" id="UP001085076">
    <property type="component" value="Miscellaneous, Linkage group lg03"/>
</dbReference>
<accession>A0A9D5HIC3</accession>
<gene>
    <name evidence="9" type="ORF">J5N97_012967</name>
</gene>
<evidence type="ECO:0000313" key="9">
    <source>
        <dbReference type="EMBL" id="KAJ0977493.1"/>
    </source>
</evidence>
<evidence type="ECO:0000256" key="2">
    <source>
        <dbReference type="ARBA" id="ARBA00022801"/>
    </source>
</evidence>
<comment type="domain">
    <text evidence="7">The nitrogen atoms of the two glycine residues in the GGXR motif define the oxyanion hole, and stabilize the oxyanion that forms during the nucleophilic attack by the catalytic serine during substrate cleavage.</text>
</comment>
<comment type="similarity">
    <text evidence="1 7">Belongs to the patatin family.</text>
</comment>
<comment type="function">
    <text evidence="7">Lipolytic acyl hydrolase (LAH).</text>
</comment>
<keyword evidence="3 7" id="KW-0442">Lipid degradation</keyword>
<organism evidence="9 10">
    <name type="scientific">Dioscorea zingiberensis</name>
    <dbReference type="NCBI Taxonomy" id="325984"/>
    <lineage>
        <taxon>Eukaryota</taxon>
        <taxon>Viridiplantae</taxon>
        <taxon>Streptophyta</taxon>
        <taxon>Embryophyta</taxon>
        <taxon>Tracheophyta</taxon>
        <taxon>Spermatophyta</taxon>
        <taxon>Magnoliopsida</taxon>
        <taxon>Liliopsida</taxon>
        <taxon>Dioscoreales</taxon>
        <taxon>Dioscoreaceae</taxon>
        <taxon>Dioscorea</taxon>
    </lineage>
</organism>
<comment type="function">
    <text evidence="5">Possesses non-specific lipolytic acyl hydrolase (LAH) activity. Hydrolyzes phospholipids as well as galactolipids. May play a role in disease resistance.</text>
</comment>
<protein>
    <recommendedName>
        <fullName evidence="7">Patatin</fullName>
        <ecNumber evidence="7">3.1.1.-</ecNumber>
    </recommendedName>
</protein>
<evidence type="ECO:0000256" key="4">
    <source>
        <dbReference type="ARBA" id="ARBA00023098"/>
    </source>
</evidence>
<proteinExistence type="inferred from homology"/>
<keyword evidence="2 7" id="KW-0378">Hydrolase</keyword>
<dbReference type="PROSITE" id="PS51635">
    <property type="entry name" value="PNPLA"/>
    <property type="match status" value="1"/>
</dbReference>
<evidence type="ECO:0000313" key="10">
    <source>
        <dbReference type="Proteomes" id="UP001085076"/>
    </source>
</evidence>
<evidence type="ECO:0000259" key="8">
    <source>
        <dbReference type="PROSITE" id="PS51635"/>
    </source>
</evidence>
<evidence type="ECO:0000256" key="1">
    <source>
        <dbReference type="ARBA" id="ARBA00010240"/>
    </source>
</evidence>
<dbReference type="InterPro" id="IPR016035">
    <property type="entry name" value="Acyl_Trfase/lysoPLipase"/>
</dbReference>
<dbReference type="EMBL" id="JAGGNH010000003">
    <property type="protein sequence ID" value="KAJ0977493.1"/>
    <property type="molecule type" value="Genomic_DNA"/>
</dbReference>
<evidence type="ECO:0000256" key="5">
    <source>
        <dbReference type="ARBA" id="ARBA00025642"/>
    </source>
</evidence>
<evidence type="ECO:0000256" key="6">
    <source>
        <dbReference type="PROSITE-ProRule" id="PRU01161"/>
    </source>
</evidence>
<sequence>MELSKLTLEIFSRLEMKWLMECSNERSSNNQAWSPSKKKEEKTRILSIDGGDLVAGEVLVYLEDQIKAKSSNPEARIPDFFDIIAGTGMGGVLAVLLTVSNPGTGRPLFSAREAVDFLQSNHRDLFRPAGFFRRRSRKFSASSFERVLRDALRGSDGRALTLRDACKPLLIPCYDLNTSAPFVFSRADASDSPSFDFDLWRVCRATSATPGLFKPFKLASIDGRTSCAAIDGGLVMNNPAAAAVTHVLHNKREFPFVSGVEDLAVLSLGKGPPSRRLSGSPRCSGAAVIGIVLDGVSGTVDQILGNAFCWNPSYYVRIQANGPATEEKDGLKTAGERMLSEKGLETLPFGGKRLLKETNGELIEAFVHRLGVSQGDGKDSASPLSGWMTTVSSDNCA</sequence>
<evidence type="ECO:0000256" key="3">
    <source>
        <dbReference type="ARBA" id="ARBA00022963"/>
    </source>
</evidence>
<dbReference type="OrthoDB" id="630895at2759"/>
<dbReference type="GO" id="GO:0016787">
    <property type="term" value="F:hydrolase activity"/>
    <property type="evidence" value="ECO:0007669"/>
    <property type="project" value="UniProtKB-KW"/>
</dbReference>
<keyword evidence="10" id="KW-1185">Reference proteome</keyword>
<comment type="caution">
    <text evidence="9">The sequence shown here is derived from an EMBL/GenBank/DDBJ whole genome shotgun (WGS) entry which is preliminary data.</text>
</comment>
<name>A0A9D5HIC3_9LILI</name>
<dbReference type="SUPFAM" id="SSF52151">
    <property type="entry name" value="FabD/lysophospholipase-like"/>
    <property type="match status" value="1"/>
</dbReference>
<dbReference type="Pfam" id="PF01734">
    <property type="entry name" value="Patatin"/>
    <property type="match status" value="1"/>
</dbReference>
<reference evidence="9" key="2">
    <citation type="journal article" date="2022" name="Hortic Res">
        <title>The genome of Dioscorea zingiberensis sheds light on the biosynthesis, origin and evolution of the medicinally important diosgenin saponins.</title>
        <authorList>
            <person name="Li Y."/>
            <person name="Tan C."/>
            <person name="Li Z."/>
            <person name="Guo J."/>
            <person name="Li S."/>
            <person name="Chen X."/>
            <person name="Wang C."/>
            <person name="Dai X."/>
            <person name="Yang H."/>
            <person name="Song W."/>
            <person name="Hou L."/>
            <person name="Xu J."/>
            <person name="Tong Z."/>
            <person name="Xu A."/>
            <person name="Yuan X."/>
            <person name="Wang W."/>
            <person name="Yang Q."/>
            <person name="Chen L."/>
            <person name="Sun Z."/>
            <person name="Wang K."/>
            <person name="Pan B."/>
            <person name="Chen J."/>
            <person name="Bao Y."/>
            <person name="Liu F."/>
            <person name="Qi X."/>
            <person name="Gang D.R."/>
            <person name="Wen J."/>
            <person name="Li J."/>
        </authorList>
    </citation>
    <scope>NUCLEOTIDE SEQUENCE</scope>
    <source>
        <strain evidence="9">Dzin_1.0</strain>
    </source>
</reference>
<comment type="caution">
    <text evidence="6">Lacks conserved residue(s) required for the propagation of feature annotation.</text>
</comment>
<dbReference type="GO" id="GO:0016042">
    <property type="term" value="P:lipid catabolic process"/>
    <property type="evidence" value="ECO:0007669"/>
    <property type="project" value="UniProtKB-KW"/>
</dbReference>